<keyword evidence="4 6" id="KW-1133">Transmembrane helix</keyword>
<evidence type="ECO:0000256" key="1">
    <source>
        <dbReference type="ARBA" id="ARBA00004651"/>
    </source>
</evidence>
<sequence>MGDFSGAVVGVFFAIVAVGLLFMAFWIWMLVDVLKRDIPDKTLWVVLIVFTNWIGAFIYFFVVRKKYSMKK</sequence>
<evidence type="ECO:0000256" key="2">
    <source>
        <dbReference type="ARBA" id="ARBA00022475"/>
    </source>
</evidence>
<feature type="transmembrane region" description="Helical" evidence="6">
    <location>
        <begin position="43"/>
        <end position="62"/>
    </location>
</feature>
<keyword evidence="3 6" id="KW-0812">Transmembrane</keyword>
<feature type="transmembrane region" description="Helical" evidence="6">
    <location>
        <begin position="7"/>
        <end position="31"/>
    </location>
</feature>
<evidence type="ECO:0000256" key="6">
    <source>
        <dbReference type="SAM" id="Phobius"/>
    </source>
</evidence>
<protein>
    <recommendedName>
        <fullName evidence="7">Cardiolipin synthase N-terminal domain-containing protein</fullName>
    </recommendedName>
</protein>
<evidence type="ECO:0000313" key="9">
    <source>
        <dbReference type="Proteomes" id="UP000230084"/>
    </source>
</evidence>
<dbReference type="Proteomes" id="UP000230084">
    <property type="component" value="Unassembled WGS sequence"/>
</dbReference>
<dbReference type="InterPro" id="IPR027379">
    <property type="entry name" value="CLS_N"/>
</dbReference>
<comment type="subcellular location">
    <subcellularLocation>
        <location evidence="1">Cell membrane</location>
        <topology evidence="1">Multi-pass membrane protein</topology>
    </subcellularLocation>
</comment>
<evidence type="ECO:0000256" key="3">
    <source>
        <dbReference type="ARBA" id="ARBA00022692"/>
    </source>
</evidence>
<keyword evidence="5 6" id="KW-0472">Membrane</keyword>
<reference evidence="8 9" key="1">
    <citation type="submission" date="2017-09" db="EMBL/GenBank/DDBJ databases">
        <title>Depth-based differentiation of microbial function through sediment-hosted aquifers and enrichment of novel symbionts in the deep terrestrial subsurface.</title>
        <authorList>
            <person name="Probst A.J."/>
            <person name="Ladd B."/>
            <person name="Jarett J.K."/>
            <person name="Geller-Mcgrath D.E."/>
            <person name="Sieber C.M."/>
            <person name="Emerson J.B."/>
            <person name="Anantharaman K."/>
            <person name="Thomas B.C."/>
            <person name="Malmstrom R."/>
            <person name="Stieglmeier M."/>
            <person name="Klingl A."/>
            <person name="Woyke T."/>
            <person name="Ryan C.M."/>
            <person name="Banfield J.F."/>
        </authorList>
    </citation>
    <scope>NUCLEOTIDE SEQUENCE [LARGE SCALE GENOMIC DNA]</scope>
    <source>
        <strain evidence="8">CG10_big_fil_rev_8_21_14_0_10_50_16</strain>
    </source>
</reference>
<evidence type="ECO:0000256" key="5">
    <source>
        <dbReference type="ARBA" id="ARBA00023136"/>
    </source>
</evidence>
<evidence type="ECO:0000259" key="7">
    <source>
        <dbReference type="Pfam" id="PF13396"/>
    </source>
</evidence>
<proteinExistence type="predicted"/>
<dbReference type="AlphaFoldDB" id="A0A2H0RNT0"/>
<organism evidence="8 9">
    <name type="scientific">Candidatus Uhrbacteria bacterium CG10_big_fil_rev_8_21_14_0_10_50_16</name>
    <dbReference type="NCBI Taxonomy" id="1975039"/>
    <lineage>
        <taxon>Bacteria</taxon>
        <taxon>Candidatus Uhriibacteriota</taxon>
    </lineage>
</organism>
<dbReference type="EMBL" id="PCYM01000001">
    <property type="protein sequence ID" value="PIR48096.1"/>
    <property type="molecule type" value="Genomic_DNA"/>
</dbReference>
<keyword evidence="2" id="KW-1003">Cell membrane</keyword>
<feature type="domain" description="Cardiolipin synthase N-terminal" evidence="7">
    <location>
        <begin position="24"/>
        <end position="62"/>
    </location>
</feature>
<gene>
    <name evidence="8" type="ORF">COV06_00495</name>
</gene>
<comment type="caution">
    <text evidence="8">The sequence shown here is derived from an EMBL/GenBank/DDBJ whole genome shotgun (WGS) entry which is preliminary data.</text>
</comment>
<name>A0A2H0RNT0_9BACT</name>
<accession>A0A2H0RNT0</accession>
<evidence type="ECO:0000256" key="4">
    <source>
        <dbReference type="ARBA" id="ARBA00022989"/>
    </source>
</evidence>
<dbReference type="Pfam" id="PF13396">
    <property type="entry name" value="PLDc_N"/>
    <property type="match status" value="1"/>
</dbReference>
<dbReference type="GO" id="GO:0005886">
    <property type="term" value="C:plasma membrane"/>
    <property type="evidence" value="ECO:0007669"/>
    <property type="project" value="UniProtKB-SubCell"/>
</dbReference>
<evidence type="ECO:0000313" key="8">
    <source>
        <dbReference type="EMBL" id="PIR48096.1"/>
    </source>
</evidence>